<dbReference type="InterPro" id="IPR009737">
    <property type="entry name" value="Aim32/Apd1-like"/>
</dbReference>
<gene>
    <name evidence="2" type="ORF">Vau01_023040</name>
</gene>
<dbReference type="AlphaFoldDB" id="A0A8J3Z4D5"/>
<comment type="caution">
    <text evidence="2">The sequence shown here is derived from an EMBL/GenBank/DDBJ whole genome shotgun (WGS) entry which is preliminary data.</text>
</comment>
<dbReference type="InterPro" id="IPR036249">
    <property type="entry name" value="Thioredoxin-like_sf"/>
</dbReference>
<evidence type="ECO:0000313" key="3">
    <source>
        <dbReference type="Proteomes" id="UP000612585"/>
    </source>
</evidence>
<reference evidence="2" key="1">
    <citation type="submission" date="2021-01" db="EMBL/GenBank/DDBJ databases">
        <title>Whole genome shotgun sequence of Virgisporangium aurantiacum NBRC 16421.</title>
        <authorList>
            <person name="Komaki H."/>
            <person name="Tamura T."/>
        </authorList>
    </citation>
    <scope>NUCLEOTIDE SEQUENCE</scope>
    <source>
        <strain evidence="2">NBRC 16421</strain>
    </source>
</reference>
<dbReference type="Pfam" id="PF06999">
    <property type="entry name" value="Suc_Fer-like"/>
    <property type="match status" value="1"/>
</dbReference>
<dbReference type="Proteomes" id="UP000612585">
    <property type="component" value="Unassembled WGS sequence"/>
</dbReference>
<proteinExistence type="predicted"/>
<sequence length="334" mass="35957">MQQQVQQRIGTEWRGERHGHLRFNRYGDEHAVPGAGEAGQNCAGTGVHKGEQRPAPPRRTIEDVNAPNVTGWVLLEHPGPWGGSAAHESALVPERLRAAARDRNLRVHLVRPHGRRSRGSAPGAVFLARTTGPIQFVERLRDADDLDADALDLIVAGRPTGRGPVLTDPLYLTCTHGRVDAWCAIRGRPVARALATAAPGRAWESTHVGGCRFAANVVCLPSGVYYGRMTAAEVAGVVAATDSGAIALPWYRGRADLPAPAQVGERFLRSLTGLERLADIRFTGFGSGTATDVHDLRFTSAWGDYELLLRAGPTPSAGFEVVSIVEHRHPVATR</sequence>
<dbReference type="EMBL" id="BOPG01000012">
    <property type="protein sequence ID" value="GIJ54788.1"/>
    <property type="molecule type" value="Genomic_DNA"/>
</dbReference>
<name>A0A8J3Z4D5_9ACTN</name>
<protein>
    <recommendedName>
        <fullName evidence="4">Sucrase ferredoxin</fullName>
    </recommendedName>
</protein>
<evidence type="ECO:0008006" key="4">
    <source>
        <dbReference type="Google" id="ProtNLM"/>
    </source>
</evidence>
<keyword evidence="3" id="KW-1185">Reference proteome</keyword>
<feature type="region of interest" description="Disordered" evidence="1">
    <location>
        <begin position="27"/>
        <end position="63"/>
    </location>
</feature>
<evidence type="ECO:0000313" key="2">
    <source>
        <dbReference type="EMBL" id="GIJ54788.1"/>
    </source>
</evidence>
<evidence type="ECO:0000256" key="1">
    <source>
        <dbReference type="SAM" id="MobiDB-lite"/>
    </source>
</evidence>
<accession>A0A8J3Z4D5</accession>
<dbReference type="SUPFAM" id="SSF52833">
    <property type="entry name" value="Thioredoxin-like"/>
    <property type="match status" value="1"/>
</dbReference>
<organism evidence="2 3">
    <name type="scientific">Virgisporangium aurantiacum</name>
    <dbReference type="NCBI Taxonomy" id="175570"/>
    <lineage>
        <taxon>Bacteria</taxon>
        <taxon>Bacillati</taxon>
        <taxon>Actinomycetota</taxon>
        <taxon>Actinomycetes</taxon>
        <taxon>Micromonosporales</taxon>
        <taxon>Micromonosporaceae</taxon>
        <taxon>Virgisporangium</taxon>
    </lineage>
</organism>